<reference evidence="3 4" key="1">
    <citation type="submission" date="2015-07" db="EMBL/GenBank/DDBJ databases">
        <title>Comparative genomics of the Sigatoka disease complex on banana suggests a link between parallel evolutionary changes in Pseudocercospora fijiensis and Pseudocercospora eumusae and increased virulence on the banana host.</title>
        <authorList>
            <person name="Chang T.-C."/>
            <person name="Salvucci A."/>
            <person name="Crous P.W."/>
            <person name="Stergiopoulos I."/>
        </authorList>
    </citation>
    <scope>NUCLEOTIDE SEQUENCE [LARGE SCALE GENOMIC DNA]</scope>
    <source>
        <strain evidence="3 4">CBS 114824</strain>
    </source>
</reference>
<keyword evidence="2" id="KW-0472">Membrane</keyword>
<dbReference type="AlphaFoldDB" id="A0A139HQ34"/>
<dbReference type="SUPFAM" id="SSF50969">
    <property type="entry name" value="YVTN repeat-like/Quinoprotein amine dehydrogenase"/>
    <property type="match status" value="1"/>
</dbReference>
<organism evidence="3 4">
    <name type="scientific">Pseudocercospora eumusae</name>
    <dbReference type="NCBI Taxonomy" id="321146"/>
    <lineage>
        <taxon>Eukaryota</taxon>
        <taxon>Fungi</taxon>
        <taxon>Dikarya</taxon>
        <taxon>Ascomycota</taxon>
        <taxon>Pezizomycotina</taxon>
        <taxon>Dothideomycetes</taxon>
        <taxon>Dothideomycetidae</taxon>
        <taxon>Mycosphaerellales</taxon>
        <taxon>Mycosphaerellaceae</taxon>
        <taxon>Pseudocercospora</taxon>
    </lineage>
</organism>
<keyword evidence="2" id="KW-0812">Transmembrane</keyword>
<dbReference type="EMBL" id="LFZN01000020">
    <property type="protein sequence ID" value="KXT04546.1"/>
    <property type="molecule type" value="Genomic_DNA"/>
</dbReference>
<evidence type="ECO:0000256" key="1">
    <source>
        <dbReference type="SAM" id="MobiDB-lite"/>
    </source>
</evidence>
<dbReference type="Pfam" id="PF08728">
    <property type="entry name" value="CRT10"/>
    <property type="match status" value="1"/>
</dbReference>
<evidence type="ECO:0000313" key="3">
    <source>
        <dbReference type="EMBL" id="KXT04546.1"/>
    </source>
</evidence>
<evidence type="ECO:0000256" key="2">
    <source>
        <dbReference type="SAM" id="Phobius"/>
    </source>
</evidence>
<evidence type="ECO:0000313" key="4">
    <source>
        <dbReference type="Proteomes" id="UP000070133"/>
    </source>
</evidence>
<dbReference type="OrthoDB" id="5591786at2759"/>
<dbReference type="Proteomes" id="UP000070133">
    <property type="component" value="Unassembled WGS sequence"/>
</dbReference>
<feature type="region of interest" description="Disordered" evidence="1">
    <location>
        <begin position="381"/>
        <end position="437"/>
    </location>
</feature>
<dbReference type="InterPro" id="IPR014839">
    <property type="entry name" value="Crt10"/>
</dbReference>
<accession>A0A139HQ34</accession>
<dbReference type="STRING" id="321146.A0A139HQ34"/>
<gene>
    <name evidence="3" type="ORF">AC578_8726</name>
</gene>
<name>A0A139HQ34_9PEZI</name>
<protein>
    <submittedName>
        <fullName evidence="3">Uncharacterized protein</fullName>
    </submittedName>
</protein>
<sequence>MAEDSGNKVVAFPDVSQRCITTHSAIIIIIVVIIIIMGKRSFDEASIVATGVQTYEGRFGKRRRGNDYEDWPRIAQWRCNLTGLSQLHNLFFVAYSSHIYVYRPQFSTQALPPQPALIVPSHPSTPALHGYLDLTNPHSINNLVVQFLGNEEVVAAVRDDGDVDAFLVRHILHAIETRTEHASQFAAVADEVKPIFQSNVGKSAWGLAIHSQARILAVSANTHSVTVFKFGLVAELDDATPDDAGAQHAPSREMDVTASVFNGTSNIPYISFCNTGDDPTGKWLLTTDISGFCRSIDLDTMQPAQTFRFGVASNHFTSHDRFNSGWAILFLDRKSFIPEKSFHAAVGLELDETLPGVKNGSKLWDIGATVLHVPDCAEKFTMSKKRKPRASSRPRSSIPSPLSTSSPGLRPASASSDLEETTTHDESSDALSEEGGVELDLSDGEEHLEAYYDLEDDDNLEYSADANMDDEGTEDSPSFSAMYGGRRIYGNEPRAFDPEAGLCGDLPCPILHASVRNVYLLQPSDQRGPGDPFASPTVGFTNALHQLVQQDFAWLNVYERLNMNAYIPSIGVVVLASQKGRAMILSLTKLSKSARYPSQLQDVKAERKTKYAMRVERIVPLASQEEQMERPFAPLLGIATGPIQGTEHLPDEQRRWRLMLTYADHSILSYEISRRSSPDSAFDRQTVVV</sequence>
<dbReference type="InterPro" id="IPR011044">
    <property type="entry name" value="Quino_amine_DH_bsu"/>
</dbReference>
<feature type="compositionally biased region" description="Basic residues" evidence="1">
    <location>
        <begin position="382"/>
        <end position="392"/>
    </location>
</feature>
<keyword evidence="4" id="KW-1185">Reference proteome</keyword>
<feature type="compositionally biased region" description="Low complexity" evidence="1">
    <location>
        <begin position="393"/>
        <end position="411"/>
    </location>
</feature>
<keyword evidence="2" id="KW-1133">Transmembrane helix</keyword>
<proteinExistence type="predicted"/>
<feature type="transmembrane region" description="Helical" evidence="2">
    <location>
        <begin position="20"/>
        <end position="38"/>
    </location>
</feature>
<comment type="caution">
    <text evidence="3">The sequence shown here is derived from an EMBL/GenBank/DDBJ whole genome shotgun (WGS) entry which is preliminary data.</text>
</comment>